<feature type="region of interest" description="Disordered" evidence="1">
    <location>
        <begin position="71"/>
        <end position="99"/>
    </location>
</feature>
<evidence type="ECO:0000256" key="1">
    <source>
        <dbReference type="SAM" id="MobiDB-lite"/>
    </source>
</evidence>
<organism evidence="2 3">
    <name type="scientific">Gigaspora margarita</name>
    <dbReference type="NCBI Taxonomy" id="4874"/>
    <lineage>
        <taxon>Eukaryota</taxon>
        <taxon>Fungi</taxon>
        <taxon>Fungi incertae sedis</taxon>
        <taxon>Mucoromycota</taxon>
        <taxon>Glomeromycotina</taxon>
        <taxon>Glomeromycetes</taxon>
        <taxon>Diversisporales</taxon>
        <taxon>Gigasporaceae</taxon>
        <taxon>Gigaspora</taxon>
    </lineage>
</organism>
<proteinExistence type="predicted"/>
<name>A0A8H4EN50_GIGMA</name>
<evidence type="ECO:0000313" key="2">
    <source>
        <dbReference type="EMBL" id="KAF0521621.1"/>
    </source>
</evidence>
<dbReference type="Proteomes" id="UP000439903">
    <property type="component" value="Unassembled WGS sequence"/>
</dbReference>
<comment type="caution">
    <text evidence="2">The sequence shown here is derived from an EMBL/GenBank/DDBJ whole genome shotgun (WGS) entry which is preliminary data.</text>
</comment>
<dbReference type="EMBL" id="WTPW01000334">
    <property type="protein sequence ID" value="KAF0521621.1"/>
    <property type="molecule type" value="Genomic_DNA"/>
</dbReference>
<gene>
    <name evidence="2" type="ORF">F8M41_015757</name>
</gene>
<dbReference type="AlphaFoldDB" id="A0A8H4EN50"/>
<protein>
    <submittedName>
        <fullName evidence="2">Uncharacterized protein</fullName>
    </submittedName>
</protein>
<keyword evidence="3" id="KW-1185">Reference proteome</keyword>
<accession>A0A8H4EN50</accession>
<reference evidence="2 3" key="1">
    <citation type="journal article" date="2019" name="Environ. Microbiol.">
        <title>At the nexus of three kingdoms: the genome of the mycorrhizal fungus Gigaspora margarita provides insights into plant, endobacterial and fungal interactions.</title>
        <authorList>
            <person name="Venice F."/>
            <person name="Ghignone S."/>
            <person name="Salvioli di Fossalunga A."/>
            <person name="Amselem J."/>
            <person name="Novero M."/>
            <person name="Xianan X."/>
            <person name="Sedzielewska Toro K."/>
            <person name="Morin E."/>
            <person name="Lipzen A."/>
            <person name="Grigoriev I.V."/>
            <person name="Henrissat B."/>
            <person name="Martin F.M."/>
            <person name="Bonfante P."/>
        </authorList>
    </citation>
    <scope>NUCLEOTIDE SEQUENCE [LARGE SCALE GENOMIC DNA]</scope>
    <source>
        <strain evidence="2 3">BEG34</strain>
    </source>
</reference>
<evidence type="ECO:0000313" key="3">
    <source>
        <dbReference type="Proteomes" id="UP000439903"/>
    </source>
</evidence>
<sequence length="99" mass="11695">MSNEQRELSSNFDPQIKTYIDNVCQATITTLLGRIEEMMNRQAENQRLWNEQMQKALDERFRKLVQVGLMTSEASNSSRSIQKKHKTNKQPQRPYVHNQ</sequence>
<dbReference type="OrthoDB" id="2439585at2759"/>